<reference evidence="4" key="2">
    <citation type="journal article" date="2018" name="Plant J.">
        <title>The Sorghum bicolor reference genome: improved assembly, gene annotations, a transcriptome atlas, and signatures of genome organization.</title>
        <authorList>
            <person name="McCormick R.F."/>
            <person name="Truong S.K."/>
            <person name="Sreedasyam A."/>
            <person name="Jenkins J."/>
            <person name="Shu S."/>
            <person name="Sims D."/>
            <person name="Kennedy M."/>
            <person name="Amirebrahimi M."/>
            <person name="Weers B.D."/>
            <person name="McKinley B."/>
            <person name="Mattison A."/>
            <person name="Morishige D.T."/>
            <person name="Grimwood J."/>
            <person name="Schmutz J."/>
            <person name="Mullet J.E."/>
        </authorList>
    </citation>
    <scope>NUCLEOTIDE SEQUENCE [LARGE SCALE GENOMIC DNA]</scope>
    <source>
        <strain evidence="4">cv. BTx623</strain>
    </source>
</reference>
<name>C5Y3J6_SORBI</name>
<evidence type="ECO:0000259" key="2">
    <source>
        <dbReference type="Pfam" id="PF03478"/>
    </source>
</evidence>
<gene>
    <name evidence="3" type="ORF">SORBI_3005G016100</name>
</gene>
<dbReference type="KEGG" id="sbi:8067626"/>
<dbReference type="OrthoDB" id="616378at2759"/>
<organism evidence="3 4">
    <name type="scientific">Sorghum bicolor</name>
    <name type="common">Sorghum</name>
    <name type="synonym">Sorghum vulgare</name>
    <dbReference type="NCBI Taxonomy" id="4558"/>
    <lineage>
        <taxon>Eukaryota</taxon>
        <taxon>Viridiplantae</taxon>
        <taxon>Streptophyta</taxon>
        <taxon>Embryophyta</taxon>
        <taxon>Tracheophyta</taxon>
        <taxon>Spermatophyta</taxon>
        <taxon>Magnoliopsida</taxon>
        <taxon>Liliopsida</taxon>
        <taxon>Poales</taxon>
        <taxon>Poaceae</taxon>
        <taxon>PACMAD clade</taxon>
        <taxon>Panicoideae</taxon>
        <taxon>Andropogonodae</taxon>
        <taxon>Andropogoneae</taxon>
        <taxon>Sorghinae</taxon>
        <taxon>Sorghum</taxon>
    </lineage>
</organism>
<reference evidence="3 4" key="1">
    <citation type="journal article" date="2009" name="Nature">
        <title>The Sorghum bicolor genome and the diversification of grasses.</title>
        <authorList>
            <person name="Paterson A.H."/>
            <person name="Bowers J.E."/>
            <person name="Bruggmann R."/>
            <person name="Dubchak I."/>
            <person name="Grimwood J."/>
            <person name="Gundlach H."/>
            <person name="Haberer G."/>
            <person name="Hellsten U."/>
            <person name="Mitros T."/>
            <person name="Poliakov A."/>
            <person name="Schmutz J."/>
            <person name="Spannagl M."/>
            <person name="Tang H."/>
            <person name="Wang X."/>
            <person name="Wicker T."/>
            <person name="Bharti A.K."/>
            <person name="Chapman J."/>
            <person name="Feltus F.A."/>
            <person name="Gowik U."/>
            <person name="Grigoriev I.V."/>
            <person name="Lyons E."/>
            <person name="Maher C.A."/>
            <person name="Martis M."/>
            <person name="Narechania A."/>
            <person name="Otillar R.P."/>
            <person name="Penning B.W."/>
            <person name="Salamov A.A."/>
            <person name="Wang Y."/>
            <person name="Zhang L."/>
            <person name="Carpita N.C."/>
            <person name="Freeling M."/>
            <person name="Gingle A.R."/>
            <person name="Hash C.T."/>
            <person name="Keller B."/>
            <person name="Klein P."/>
            <person name="Kresovich S."/>
            <person name="McCann M.C."/>
            <person name="Ming R."/>
            <person name="Peterson D.G."/>
            <person name="Mehboob-ur-Rahman"/>
            <person name="Ware D."/>
            <person name="Westhoff P."/>
            <person name="Mayer K.F."/>
            <person name="Messing J."/>
            <person name="Rokhsar D.S."/>
        </authorList>
    </citation>
    <scope>NUCLEOTIDE SEQUENCE [LARGE SCALE GENOMIC DNA]</scope>
    <source>
        <strain evidence="4">cv. BTx623</strain>
    </source>
</reference>
<dbReference type="AlphaFoldDB" id="C5Y3J6"/>
<evidence type="ECO:0000256" key="1">
    <source>
        <dbReference type="SAM" id="MobiDB-lite"/>
    </source>
</evidence>
<protein>
    <recommendedName>
        <fullName evidence="2">KIB1-4 beta-propeller domain-containing protein</fullName>
    </recommendedName>
</protein>
<keyword evidence="4" id="KW-1185">Reference proteome</keyword>
<accession>C5Y3J6</accession>
<dbReference type="Proteomes" id="UP000000768">
    <property type="component" value="Chromosome 5"/>
</dbReference>
<proteinExistence type="predicted"/>
<dbReference type="PANTHER" id="PTHR33800:SF26">
    <property type="entry name" value="DUF295 DOMAIN-CONTAINING PROTEIN"/>
    <property type="match status" value="1"/>
</dbReference>
<feature type="region of interest" description="Disordered" evidence="1">
    <location>
        <begin position="1"/>
        <end position="25"/>
    </location>
</feature>
<feature type="domain" description="KIB1-4 beta-propeller" evidence="2">
    <location>
        <begin position="136"/>
        <end position="386"/>
    </location>
</feature>
<dbReference type="Pfam" id="PF03478">
    <property type="entry name" value="Beta-prop_KIB1-4"/>
    <property type="match status" value="1"/>
</dbReference>
<dbReference type="HOGENOM" id="CLU_2661883_0_0_1"/>
<dbReference type="EMBL" id="CM000764">
    <property type="protein sequence ID" value="EES09149.2"/>
    <property type="molecule type" value="Genomic_DNA"/>
</dbReference>
<sequence length="460" mass="52040">MARSRRRRRRRGAPSSQQGDESSALEDGILSTREVTIVEKSGSTSSTSSGPYVCADLLDSLLHEIIVLINSFQDFLAFSGTCHSWRAAVSSFPPVYAFSFPPLHLEPDGPYVPPHSKCFKSLDLSNCKWKLSDLTKKNLSLHCSVPQNTPNEMDYLGCSHGYLIFTYEEHCLLVDAYTGAKVMPPKLPCNNKLGYSGIGILTAPFSSPNSRLLLFSWVSMFEWQVGTTSWSEHPLDLDRERVYQVVSFKGHILVVDTLMGLHTIQLTPQFSMNEVAITWRTLQTFPFTTWFVVCGDMLLMVNLTFASVPSLGSSLSFGGSDVDMRFFKVFRLDFSVKPAKWVQMEKLENYALFLSLDRRNPAFSCVNPERWGGKSNCVYVAKLFNDADPEETWTALEVGQSVPHHHIVDLMMYSRHSHRTTVRLVAFGFSPVWFMAPASDRVSLAGYWLVLHRQWRLLFL</sequence>
<evidence type="ECO:0000313" key="4">
    <source>
        <dbReference type="Proteomes" id="UP000000768"/>
    </source>
</evidence>
<dbReference type="InParanoid" id="C5Y3J6"/>
<dbReference type="OMA" id="IGTCSSW"/>
<dbReference type="ExpressionAtlas" id="C5Y3J6">
    <property type="expression patterns" value="baseline and differential"/>
</dbReference>
<dbReference type="InterPro" id="IPR005174">
    <property type="entry name" value="KIB1-4_b-propeller"/>
</dbReference>
<feature type="compositionally biased region" description="Basic residues" evidence="1">
    <location>
        <begin position="1"/>
        <end position="12"/>
    </location>
</feature>
<dbReference type="PANTHER" id="PTHR33800">
    <property type="entry name" value="OS06G0113600 PROTEIN"/>
    <property type="match status" value="1"/>
</dbReference>
<evidence type="ECO:0000313" key="3">
    <source>
        <dbReference type="EMBL" id="EES09149.2"/>
    </source>
</evidence>
<dbReference type="Gramene" id="EES09149">
    <property type="protein sequence ID" value="EES09149"/>
    <property type="gene ID" value="SORBI_3005G016100"/>
</dbReference>